<evidence type="ECO:0000313" key="1">
    <source>
        <dbReference type="EMBL" id="VDL84864.1"/>
    </source>
</evidence>
<organism evidence="3">
    <name type="scientific">Nippostrongylus brasiliensis</name>
    <name type="common">Rat hookworm</name>
    <dbReference type="NCBI Taxonomy" id="27835"/>
    <lineage>
        <taxon>Eukaryota</taxon>
        <taxon>Metazoa</taxon>
        <taxon>Ecdysozoa</taxon>
        <taxon>Nematoda</taxon>
        <taxon>Chromadorea</taxon>
        <taxon>Rhabditida</taxon>
        <taxon>Rhabditina</taxon>
        <taxon>Rhabditomorpha</taxon>
        <taxon>Strongyloidea</taxon>
        <taxon>Heligmosomidae</taxon>
        <taxon>Nippostrongylus</taxon>
    </lineage>
</organism>
<dbReference type="Proteomes" id="UP000271162">
    <property type="component" value="Unassembled WGS sequence"/>
</dbReference>
<evidence type="ECO:0000313" key="3">
    <source>
        <dbReference type="WBParaSite" id="NBR_0002112201-mRNA-1"/>
    </source>
</evidence>
<keyword evidence="2" id="KW-1185">Reference proteome</keyword>
<reference evidence="3" key="1">
    <citation type="submission" date="2017-02" db="UniProtKB">
        <authorList>
            <consortium name="WormBaseParasite"/>
        </authorList>
    </citation>
    <scope>IDENTIFICATION</scope>
</reference>
<proteinExistence type="predicted"/>
<reference evidence="1 2" key="2">
    <citation type="submission" date="2018-11" db="EMBL/GenBank/DDBJ databases">
        <authorList>
            <consortium name="Pathogen Informatics"/>
        </authorList>
    </citation>
    <scope>NUCLEOTIDE SEQUENCE [LARGE SCALE GENOMIC DNA]</scope>
</reference>
<sequence length="77" mass="8307">MQRFRSTWLPNGCPVVYGNGTVFGMVTQLFTTCEGLAARATRTTLNLRFDEKAAFFPSSLVNRIFGSADVVGVVGSA</sequence>
<protein>
    <submittedName>
        <fullName evidence="3">Gamma-glutamyltranspeptidase</fullName>
    </submittedName>
</protein>
<name>A0A0N4YV50_NIPBR</name>
<accession>A0A0N4YV50</accession>
<gene>
    <name evidence="1" type="ORF">NBR_LOCUS21123</name>
</gene>
<evidence type="ECO:0000313" key="2">
    <source>
        <dbReference type="Proteomes" id="UP000271162"/>
    </source>
</evidence>
<dbReference type="WBParaSite" id="NBR_0002112201-mRNA-1">
    <property type="protein sequence ID" value="NBR_0002112201-mRNA-1"/>
    <property type="gene ID" value="NBR_0002112201"/>
</dbReference>
<dbReference type="EMBL" id="UYSL01025932">
    <property type="protein sequence ID" value="VDL84864.1"/>
    <property type="molecule type" value="Genomic_DNA"/>
</dbReference>
<dbReference type="AlphaFoldDB" id="A0A0N4YV50"/>